<dbReference type="HOGENOM" id="CLU_038073_1_0_1"/>
<dbReference type="Proteomes" id="UP000002497">
    <property type="component" value="Unassembled WGS sequence"/>
</dbReference>
<feature type="region of interest" description="Disordered" evidence="1">
    <location>
        <begin position="67"/>
        <end position="339"/>
    </location>
</feature>
<dbReference type="STRING" id="443226.E9D4K8"/>
<dbReference type="PANTHER" id="PTHR40132:SF1">
    <property type="entry name" value="PRE-MRNA-SPLICING FACTOR 38B"/>
    <property type="match status" value="1"/>
</dbReference>
<dbReference type="OrthoDB" id="2431475at2759"/>
<feature type="compositionally biased region" description="Basic and acidic residues" evidence="1">
    <location>
        <begin position="67"/>
        <end position="109"/>
    </location>
</feature>
<name>E9D4K8_COCPS</name>
<gene>
    <name evidence="2" type="ORF">CPSG_05126</name>
</gene>
<evidence type="ECO:0000313" key="2">
    <source>
        <dbReference type="EMBL" id="EFW18440.1"/>
    </source>
</evidence>
<feature type="compositionally biased region" description="Basic and acidic residues" evidence="1">
    <location>
        <begin position="216"/>
        <end position="229"/>
    </location>
</feature>
<dbReference type="EMBL" id="GL636492">
    <property type="protein sequence ID" value="EFW18440.1"/>
    <property type="molecule type" value="Genomic_DNA"/>
</dbReference>
<feature type="compositionally biased region" description="Basic and acidic residues" evidence="1">
    <location>
        <begin position="241"/>
        <end position="255"/>
    </location>
</feature>
<sequence>MPKPAQGTDTSHLHNDDAYIAELLAKDARECSLRYSALGVYGGAPKRPTSGAPKPNTRFLKHILRETDTHNANLKRKEEEEAREGIRQLRRREVLSKEESRRDNRERGRESKRRRVESPQDKEEDRKRRRAHHSRDYKNASDERSSRPEKDKSSRSRHHDGGSDTEDRNRSHRHRKHREDDKYERHSKHRKRGRSHERSPDRHKVGDKEHRRRRSSERQRRHSVEDTRGAHKKQRNYTKSSDSRLNNDVDQDDTRSVQSTDSDPLSNLIGPLPPSGTDARTPPVLPRGRGAYRVNSSTIDSHFTEGYDPALDVHLDDDDDESTTKKSTRRPVPGMATEDDDWDMALEALRDRTAWKRNGAKRLREAGFENAIVEKWENNTAFAGLDDGSVLDVKWAKKGESREWDRGKVVDESGHVHVKPVW</sequence>
<protein>
    <submittedName>
        <fullName evidence="2">Uncharacterized protein</fullName>
    </submittedName>
</protein>
<dbReference type="AlphaFoldDB" id="E9D4K8"/>
<keyword evidence="3" id="KW-1185">Reference proteome</keyword>
<dbReference type="PANTHER" id="PTHR40132">
    <property type="entry name" value="PRE-MRNA-SPLICING FACTOR 38B"/>
    <property type="match status" value="1"/>
</dbReference>
<proteinExistence type="predicted"/>
<feature type="compositionally biased region" description="Basic and acidic residues" evidence="1">
    <location>
        <begin position="134"/>
        <end position="169"/>
    </location>
</feature>
<feature type="compositionally biased region" description="Polar residues" evidence="1">
    <location>
        <begin position="256"/>
        <end position="265"/>
    </location>
</feature>
<evidence type="ECO:0000256" key="1">
    <source>
        <dbReference type="SAM" id="MobiDB-lite"/>
    </source>
</evidence>
<feature type="compositionally biased region" description="Basic residues" evidence="1">
    <location>
        <begin position="185"/>
        <end position="195"/>
    </location>
</feature>
<dbReference type="eggNOG" id="ENOG502S07H">
    <property type="taxonomic scope" value="Eukaryota"/>
</dbReference>
<evidence type="ECO:0000313" key="3">
    <source>
        <dbReference type="Proteomes" id="UP000002497"/>
    </source>
</evidence>
<reference evidence="3" key="1">
    <citation type="journal article" date="2010" name="Genome Res.">
        <title>Population genomic sequencing of Coccidioides fungi reveals recent hybridization and transposon control.</title>
        <authorList>
            <person name="Neafsey D.E."/>
            <person name="Barker B.M."/>
            <person name="Sharpton T.J."/>
            <person name="Stajich J.E."/>
            <person name="Park D.J."/>
            <person name="Whiston E."/>
            <person name="Hung C.-Y."/>
            <person name="McMahan C."/>
            <person name="White J."/>
            <person name="Sykes S."/>
            <person name="Heiman D."/>
            <person name="Young S."/>
            <person name="Zeng Q."/>
            <person name="Abouelleil A."/>
            <person name="Aftuck L."/>
            <person name="Bessette D."/>
            <person name="Brown A."/>
            <person name="FitzGerald M."/>
            <person name="Lui A."/>
            <person name="Macdonald J.P."/>
            <person name="Priest M."/>
            <person name="Orbach M.J."/>
            <person name="Galgiani J.N."/>
            <person name="Kirkland T.N."/>
            <person name="Cole G.T."/>
            <person name="Birren B.W."/>
            <person name="Henn M.R."/>
            <person name="Taylor J.W."/>
            <person name="Rounsley S.D."/>
        </authorList>
    </citation>
    <scope>NUCLEOTIDE SEQUENCE [LARGE SCALE GENOMIC DNA]</scope>
    <source>
        <strain evidence="3">RMSCC 757 / Silveira</strain>
    </source>
</reference>
<organism evidence="3">
    <name type="scientific">Coccidioides posadasii (strain RMSCC 757 / Silveira)</name>
    <name type="common">Valley fever fungus</name>
    <dbReference type="NCBI Taxonomy" id="443226"/>
    <lineage>
        <taxon>Eukaryota</taxon>
        <taxon>Fungi</taxon>
        <taxon>Dikarya</taxon>
        <taxon>Ascomycota</taxon>
        <taxon>Pezizomycotina</taxon>
        <taxon>Eurotiomycetes</taxon>
        <taxon>Eurotiomycetidae</taxon>
        <taxon>Onygenales</taxon>
        <taxon>Onygenaceae</taxon>
        <taxon>Coccidioides</taxon>
    </lineage>
</organism>
<accession>E9D4K8</accession>
<dbReference type="VEuPathDB" id="FungiDB:D8B26_005219"/>
<feature type="compositionally biased region" description="Basic and acidic residues" evidence="1">
    <location>
        <begin position="116"/>
        <end position="126"/>
    </location>
</feature>
<dbReference type="OMA" id="ETDNHNT"/>
<feature type="compositionally biased region" description="Basic and acidic residues" evidence="1">
    <location>
        <begin position="196"/>
        <end position="209"/>
    </location>
</feature>
<dbReference type="VEuPathDB" id="FungiDB:CPSG_05126"/>
<reference evidence="3" key="2">
    <citation type="submission" date="2010-03" db="EMBL/GenBank/DDBJ databases">
        <title>The genome sequence of Coccidioides posadasii strain Silveira.</title>
        <authorList>
            <consortium name="The Broad Institute Genome Sequencing Center for Infectious Disease"/>
            <person name="Neafsey D."/>
            <person name="Orbach M."/>
            <person name="Henn M.R."/>
            <person name="Cole G.T."/>
            <person name="Galgiani J."/>
            <person name="Gardner M.J."/>
            <person name="Kirkland T.N."/>
            <person name="Taylor J.W."/>
            <person name="Young S.K."/>
            <person name="Zeng Q."/>
            <person name="Koehrsen M."/>
            <person name="Alvarado L."/>
            <person name="Berlin A."/>
            <person name="Borenstein D."/>
            <person name="Chapman S.B."/>
            <person name="Chen Z."/>
            <person name="Engels R."/>
            <person name="Freedman E."/>
            <person name="Gellesch M."/>
            <person name="Goldberg J."/>
            <person name="Griggs A."/>
            <person name="Gujja S."/>
            <person name="Heilman E."/>
            <person name="Heiman D."/>
            <person name="Howarth C."/>
            <person name="Jen D."/>
            <person name="Larson L."/>
            <person name="Mehta T."/>
            <person name="Neiman D."/>
            <person name="Park D."/>
            <person name="Pearson M."/>
            <person name="Richards J."/>
            <person name="Roberts A."/>
            <person name="Saif S."/>
            <person name="Shea T."/>
            <person name="Shenoy N."/>
            <person name="Sisk P."/>
            <person name="Stolte C."/>
            <person name="Sykes S."/>
            <person name="Walk T."/>
            <person name="White J."/>
            <person name="Yandava C."/>
            <person name="Haas B."/>
            <person name="Nusbaum C."/>
            <person name="Birren B."/>
        </authorList>
    </citation>
    <scope>NUCLEOTIDE SEQUENCE [LARGE SCALE GENOMIC DNA]</scope>
    <source>
        <strain evidence="3">RMSCC 757 / Silveira</strain>
    </source>
</reference>